<name>A0A8S9HCH1_BRACR</name>
<sequence>MSARAIKQNTSLGRLKGPSASCHWRSLLPCCIRVDENCVVTCPMLLLELDRRIVVALVWLSMLPFPSISDGLAKHLSGGQYSVFKHNFIPRIFHINTFSFGAQVPDHTCFCHSNVVEVEESKESWESIPTGELKERRSHKVS</sequence>
<evidence type="ECO:0000313" key="2">
    <source>
        <dbReference type="Proteomes" id="UP000712281"/>
    </source>
</evidence>
<organism evidence="1 2">
    <name type="scientific">Brassica cretica</name>
    <name type="common">Mustard</name>
    <dbReference type="NCBI Taxonomy" id="69181"/>
    <lineage>
        <taxon>Eukaryota</taxon>
        <taxon>Viridiplantae</taxon>
        <taxon>Streptophyta</taxon>
        <taxon>Embryophyta</taxon>
        <taxon>Tracheophyta</taxon>
        <taxon>Spermatophyta</taxon>
        <taxon>Magnoliopsida</taxon>
        <taxon>eudicotyledons</taxon>
        <taxon>Gunneridae</taxon>
        <taxon>Pentapetalae</taxon>
        <taxon>rosids</taxon>
        <taxon>malvids</taxon>
        <taxon>Brassicales</taxon>
        <taxon>Brassicaceae</taxon>
        <taxon>Brassiceae</taxon>
        <taxon>Brassica</taxon>
    </lineage>
</organism>
<reference evidence="1" key="1">
    <citation type="submission" date="2019-12" db="EMBL/GenBank/DDBJ databases">
        <title>Genome sequencing and annotation of Brassica cretica.</title>
        <authorList>
            <person name="Studholme D.J."/>
            <person name="Sarris P.F."/>
        </authorList>
    </citation>
    <scope>NUCLEOTIDE SEQUENCE</scope>
    <source>
        <strain evidence="1">PFS-001/15</strain>
        <tissue evidence="1">Leaf</tissue>
    </source>
</reference>
<dbReference type="EMBL" id="QGKW02001940">
    <property type="protein sequence ID" value="KAF2556901.1"/>
    <property type="molecule type" value="Genomic_DNA"/>
</dbReference>
<accession>A0A8S9HCH1</accession>
<evidence type="ECO:0000313" key="1">
    <source>
        <dbReference type="EMBL" id="KAF2556901.1"/>
    </source>
</evidence>
<protein>
    <submittedName>
        <fullName evidence="1">Uncharacterized protein</fullName>
    </submittedName>
</protein>
<comment type="caution">
    <text evidence="1">The sequence shown here is derived from an EMBL/GenBank/DDBJ whole genome shotgun (WGS) entry which is preliminary data.</text>
</comment>
<dbReference type="AlphaFoldDB" id="A0A8S9HCH1"/>
<dbReference type="Proteomes" id="UP000712281">
    <property type="component" value="Unassembled WGS sequence"/>
</dbReference>
<gene>
    <name evidence="1" type="ORF">F2Q68_00013358</name>
</gene>
<proteinExistence type="predicted"/>